<dbReference type="Proteomes" id="UP001152519">
    <property type="component" value="Unassembled WGS sequence"/>
</dbReference>
<organism evidence="2 3">
    <name type="scientific">Actinacidiphila cocklensis</name>
    <dbReference type="NCBI Taxonomy" id="887465"/>
    <lineage>
        <taxon>Bacteria</taxon>
        <taxon>Bacillati</taxon>
        <taxon>Actinomycetota</taxon>
        <taxon>Actinomycetes</taxon>
        <taxon>Kitasatosporales</taxon>
        <taxon>Streptomycetaceae</taxon>
        <taxon>Actinacidiphila</taxon>
    </lineage>
</organism>
<feature type="region of interest" description="Disordered" evidence="1">
    <location>
        <begin position="1"/>
        <end position="92"/>
    </location>
</feature>
<evidence type="ECO:0000256" key="1">
    <source>
        <dbReference type="SAM" id="MobiDB-lite"/>
    </source>
</evidence>
<comment type="caution">
    <text evidence="2">The sequence shown here is derived from an EMBL/GenBank/DDBJ whole genome shotgun (WGS) entry which is preliminary data.</text>
</comment>
<reference evidence="2" key="1">
    <citation type="submission" date="2021-05" db="EMBL/GenBank/DDBJ databases">
        <authorList>
            <person name="Arsene-Ploetze F."/>
        </authorList>
    </citation>
    <scope>NUCLEOTIDE SEQUENCE</scope>
    <source>
        <strain evidence="2">DSM 42138</strain>
    </source>
</reference>
<evidence type="ECO:0000313" key="3">
    <source>
        <dbReference type="Proteomes" id="UP001152519"/>
    </source>
</evidence>
<sequence length="92" mass="10074">MAYPDVLPGLRRRRGRGHGFGGRTAGHPRGPARARRVRPGTGDPPGGRTGPPFPHAGHGRGIGRGHRRGPGRRARGRRRPRHHLRVREVDSV</sequence>
<feature type="compositionally biased region" description="Basic residues" evidence="1">
    <location>
        <begin position="57"/>
        <end position="85"/>
    </location>
</feature>
<name>A0A9W4E4D0_9ACTN</name>
<evidence type="ECO:0000313" key="2">
    <source>
        <dbReference type="EMBL" id="CAG6398930.1"/>
    </source>
</evidence>
<proteinExistence type="predicted"/>
<gene>
    <name evidence="2" type="ORF">SCOCK_80085</name>
</gene>
<protein>
    <submittedName>
        <fullName evidence="2">Uncharacterized protein</fullName>
    </submittedName>
</protein>
<dbReference type="EMBL" id="CAJSLV010000114">
    <property type="protein sequence ID" value="CAG6398930.1"/>
    <property type="molecule type" value="Genomic_DNA"/>
</dbReference>
<keyword evidence="3" id="KW-1185">Reference proteome</keyword>
<accession>A0A9W4E4D0</accession>
<dbReference type="AlphaFoldDB" id="A0A9W4E4D0"/>